<sequence length="508" mass="54432">MNSKLRQAAEATADAALTACSAPGEQSTSHAGDAPAAVSSGPRISVALRSYEDVHDDVPTWVWERAGNGRIPLGALTLFAGRPAAGKSTAARWFAAQVSRGTLPGAWLGTPHGVAYIAGEESPTYSVKPSLRAADADMGRIWFPETITQTGEDQQSRFNYIPTAAMPMLTQELRAHDVKLVVVDPLMTMMGAGTDIYRNNEVRDRLQPWVDLAEQIDGVVIGIAHLNKSGNGDVLAGINGSSAFGELCRAAFGFAKDDQSDDGHRVMSQEKNSLGAEDLALTYSLTPVTVTTESGRSAEMPKFSILGDSDRTVGQILRAAGSQFDRDGDDGDEARMIVLDYLESQGGSAPAGDVLKVTRAAGIPDKTVKNKRKGFGVQTRRDGPNQWVWSLERGPEGPTPSRIHQDLGTSGPSSSEDVFEDPEQSRSRGPAYTRDPRDLPPDELEDDETTAAVLAALSPTFGQNLRHLMKAVKATTGNSISVPDILDRLTADGRVTEEDGRYTLREDL</sequence>
<dbReference type="Pfam" id="PF13481">
    <property type="entry name" value="AAA_25"/>
    <property type="match status" value="1"/>
</dbReference>
<dbReference type="Proteomes" id="UP000261739">
    <property type="component" value="Unassembled WGS sequence"/>
</dbReference>
<dbReference type="InterPro" id="IPR027417">
    <property type="entry name" value="P-loop_NTPase"/>
</dbReference>
<accession>A0A3D4SWP8</accession>
<comment type="caution">
    <text evidence="2">The sequence shown here is derived from an EMBL/GenBank/DDBJ whole genome shotgun (WGS) entry which is preliminary data.</text>
</comment>
<dbReference type="Gene3D" id="3.40.50.300">
    <property type="entry name" value="P-loop containing nucleotide triphosphate hydrolases"/>
    <property type="match status" value="1"/>
</dbReference>
<feature type="compositionally biased region" description="Polar residues" evidence="1">
    <location>
        <begin position="407"/>
        <end position="416"/>
    </location>
</feature>
<dbReference type="RefSeq" id="WP_334143880.1">
    <property type="nucleotide sequence ID" value="NZ_DAITTW010000039.1"/>
</dbReference>
<reference evidence="2 3" key="1">
    <citation type="journal article" date="2018" name="Nat. Biotechnol.">
        <title>A standardized bacterial taxonomy based on genome phylogeny substantially revises the tree of life.</title>
        <authorList>
            <person name="Parks D.H."/>
            <person name="Chuvochina M."/>
            <person name="Waite D.W."/>
            <person name="Rinke C."/>
            <person name="Skarshewski A."/>
            <person name="Chaumeil P.A."/>
            <person name="Hugenholtz P."/>
        </authorList>
    </citation>
    <scope>NUCLEOTIDE SEQUENCE [LARGE SCALE GENOMIC DNA]</scope>
    <source>
        <strain evidence="2">UBA11247</strain>
    </source>
</reference>
<dbReference type="EMBL" id="DQID01000074">
    <property type="protein sequence ID" value="HCT13709.1"/>
    <property type="molecule type" value="Genomic_DNA"/>
</dbReference>
<evidence type="ECO:0000256" key="1">
    <source>
        <dbReference type="SAM" id="MobiDB-lite"/>
    </source>
</evidence>
<name>A0A3D4SWP8_9CORY</name>
<feature type="region of interest" description="Disordered" evidence="1">
    <location>
        <begin position="370"/>
        <end position="447"/>
    </location>
</feature>
<dbReference type="SUPFAM" id="SSF52540">
    <property type="entry name" value="P-loop containing nucleoside triphosphate hydrolases"/>
    <property type="match status" value="1"/>
</dbReference>
<dbReference type="AlphaFoldDB" id="A0A3D4SWP8"/>
<proteinExistence type="predicted"/>
<organism evidence="2 3">
    <name type="scientific">Corynebacterium nuruki</name>
    <dbReference type="NCBI Taxonomy" id="1032851"/>
    <lineage>
        <taxon>Bacteria</taxon>
        <taxon>Bacillati</taxon>
        <taxon>Actinomycetota</taxon>
        <taxon>Actinomycetes</taxon>
        <taxon>Mycobacteriales</taxon>
        <taxon>Corynebacteriaceae</taxon>
        <taxon>Corynebacterium</taxon>
    </lineage>
</organism>
<protein>
    <recommendedName>
        <fullName evidence="4">AAA family ATPase</fullName>
    </recommendedName>
</protein>
<evidence type="ECO:0000313" key="3">
    <source>
        <dbReference type="Proteomes" id="UP000261739"/>
    </source>
</evidence>
<gene>
    <name evidence="2" type="ORF">DIW82_02640</name>
</gene>
<evidence type="ECO:0000313" key="2">
    <source>
        <dbReference type="EMBL" id="HCT13709.1"/>
    </source>
</evidence>
<evidence type="ECO:0008006" key="4">
    <source>
        <dbReference type="Google" id="ProtNLM"/>
    </source>
</evidence>